<dbReference type="EMBL" id="JAUTDP010000009">
    <property type="protein sequence ID" value="KAK3396639.1"/>
    <property type="molecule type" value="Genomic_DNA"/>
</dbReference>
<feature type="compositionally biased region" description="Basic and acidic residues" evidence="1">
    <location>
        <begin position="89"/>
        <end position="129"/>
    </location>
</feature>
<sequence length="213" mass="23599">MHPALLLLSILTWGVSNLPFGAAAPLLSPTSSSPKEHSLNLPHLERELPNPSLLLHGPQVTKRWEHYLPTEASPTEVKRSEVTPHLTPRLHDDLPVEERSASTRGEEQRGWSAHQSRDKQSSESVETRDLYPTPDPMVKDITQFNHEVWVFIGVAGTFAFFTFLGCCAGACGGKDTLECLKSLPPVFATCCRCMANKNRKIAGRPPLPELEKD</sequence>
<keyword evidence="2" id="KW-0472">Membrane</keyword>
<feature type="chain" id="PRO_5042139147" evidence="3">
    <location>
        <begin position="24"/>
        <end position="213"/>
    </location>
</feature>
<reference evidence="4" key="2">
    <citation type="submission" date="2023-07" db="EMBL/GenBank/DDBJ databases">
        <authorList>
            <consortium name="Lawrence Berkeley National Laboratory"/>
            <person name="Haridas S."/>
            <person name="Hensen N."/>
            <person name="Bonometti L."/>
            <person name="Westerberg I."/>
            <person name="Brannstrom I.O."/>
            <person name="Guillou S."/>
            <person name="Cros-Aarteil S."/>
            <person name="Calhoun S."/>
            <person name="Kuo A."/>
            <person name="Mondo S."/>
            <person name="Pangilinan J."/>
            <person name="Riley R."/>
            <person name="LaButti K."/>
            <person name="Andreopoulos B."/>
            <person name="Lipzen A."/>
            <person name="Chen C."/>
            <person name="Yanf M."/>
            <person name="Daum C."/>
            <person name="Ng V."/>
            <person name="Clum A."/>
            <person name="Steindorff A."/>
            <person name="Ohm R."/>
            <person name="Martin F."/>
            <person name="Silar P."/>
            <person name="Natvig D."/>
            <person name="Lalanne C."/>
            <person name="Gautier V."/>
            <person name="Ament-velasquez S.L."/>
            <person name="Kruys A."/>
            <person name="Hutchinson M.I."/>
            <person name="Powell A.J."/>
            <person name="Barry K."/>
            <person name="Miller A.N."/>
            <person name="Grigoriev I.V."/>
            <person name="Debuchy R."/>
            <person name="Gladieux P."/>
            <person name="Thoren M.H."/>
            <person name="Johannesson H."/>
        </authorList>
    </citation>
    <scope>NUCLEOTIDE SEQUENCE</scope>
    <source>
        <strain evidence="4">FGSC 1904</strain>
    </source>
</reference>
<keyword evidence="2" id="KW-0812">Transmembrane</keyword>
<feature type="signal peptide" evidence="3">
    <location>
        <begin position="1"/>
        <end position="23"/>
    </location>
</feature>
<protein>
    <submittedName>
        <fullName evidence="4">Uncharacterized protein</fullName>
    </submittedName>
</protein>
<feature type="transmembrane region" description="Helical" evidence="2">
    <location>
        <begin position="148"/>
        <end position="171"/>
    </location>
</feature>
<keyword evidence="3" id="KW-0732">Signal</keyword>
<organism evidence="4 5">
    <name type="scientific">Sordaria brevicollis</name>
    <dbReference type="NCBI Taxonomy" id="83679"/>
    <lineage>
        <taxon>Eukaryota</taxon>
        <taxon>Fungi</taxon>
        <taxon>Dikarya</taxon>
        <taxon>Ascomycota</taxon>
        <taxon>Pezizomycotina</taxon>
        <taxon>Sordariomycetes</taxon>
        <taxon>Sordariomycetidae</taxon>
        <taxon>Sordariales</taxon>
        <taxon>Sordariaceae</taxon>
        <taxon>Sordaria</taxon>
    </lineage>
</organism>
<accession>A0AAE0UAP8</accession>
<dbReference type="Proteomes" id="UP001281003">
    <property type="component" value="Unassembled WGS sequence"/>
</dbReference>
<comment type="caution">
    <text evidence="4">The sequence shown here is derived from an EMBL/GenBank/DDBJ whole genome shotgun (WGS) entry which is preliminary data.</text>
</comment>
<evidence type="ECO:0000313" key="4">
    <source>
        <dbReference type="EMBL" id="KAK3396639.1"/>
    </source>
</evidence>
<name>A0AAE0UAP8_SORBR</name>
<evidence type="ECO:0000313" key="5">
    <source>
        <dbReference type="Proteomes" id="UP001281003"/>
    </source>
</evidence>
<proteinExistence type="predicted"/>
<gene>
    <name evidence="4" type="ORF">B0T20DRAFT_418296</name>
</gene>
<dbReference type="AlphaFoldDB" id="A0AAE0UAP8"/>
<keyword evidence="5" id="KW-1185">Reference proteome</keyword>
<evidence type="ECO:0000256" key="1">
    <source>
        <dbReference type="SAM" id="MobiDB-lite"/>
    </source>
</evidence>
<reference evidence="4" key="1">
    <citation type="journal article" date="2023" name="Mol. Phylogenet. Evol.">
        <title>Genome-scale phylogeny and comparative genomics of the fungal order Sordariales.</title>
        <authorList>
            <person name="Hensen N."/>
            <person name="Bonometti L."/>
            <person name="Westerberg I."/>
            <person name="Brannstrom I.O."/>
            <person name="Guillou S."/>
            <person name="Cros-Aarteil S."/>
            <person name="Calhoun S."/>
            <person name="Haridas S."/>
            <person name="Kuo A."/>
            <person name="Mondo S."/>
            <person name="Pangilinan J."/>
            <person name="Riley R."/>
            <person name="LaButti K."/>
            <person name="Andreopoulos B."/>
            <person name="Lipzen A."/>
            <person name="Chen C."/>
            <person name="Yan M."/>
            <person name="Daum C."/>
            <person name="Ng V."/>
            <person name="Clum A."/>
            <person name="Steindorff A."/>
            <person name="Ohm R.A."/>
            <person name="Martin F."/>
            <person name="Silar P."/>
            <person name="Natvig D.O."/>
            <person name="Lalanne C."/>
            <person name="Gautier V."/>
            <person name="Ament-Velasquez S.L."/>
            <person name="Kruys A."/>
            <person name="Hutchinson M.I."/>
            <person name="Powell A.J."/>
            <person name="Barry K."/>
            <person name="Miller A.N."/>
            <person name="Grigoriev I.V."/>
            <person name="Debuchy R."/>
            <person name="Gladieux P."/>
            <person name="Hiltunen Thoren M."/>
            <person name="Johannesson H."/>
        </authorList>
    </citation>
    <scope>NUCLEOTIDE SEQUENCE</scope>
    <source>
        <strain evidence="4">FGSC 1904</strain>
    </source>
</reference>
<keyword evidence="2" id="KW-1133">Transmembrane helix</keyword>
<evidence type="ECO:0000256" key="2">
    <source>
        <dbReference type="SAM" id="Phobius"/>
    </source>
</evidence>
<feature type="region of interest" description="Disordered" evidence="1">
    <location>
        <begin position="71"/>
        <end position="133"/>
    </location>
</feature>
<evidence type="ECO:0000256" key="3">
    <source>
        <dbReference type="SAM" id="SignalP"/>
    </source>
</evidence>